<dbReference type="InterPro" id="IPR044974">
    <property type="entry name" value="Disease_R_plants"/>
</dbReference>
<dbReference type="PaxDb" id="4577-GRMZM2G311664_P01"/>
<dbReference type="SUPFAM" id="SSF52058">
    <property type="entry name" value="L domain-like"/>
    <property type="match status" value="1"/>
</dbReference>
<dbReference type="eggNOG" id="KOG4658">
    <property type="taxonomic scope" value="Eukaryota"/>
</dbReference>
<gene>
    <name evidence="4" type="ORF">ZEAMMB73_Zm00001d048640</name>
</gene>
<evidence type="ECO:0000259" key="3">
    <source>
        <dbReference type="Pfam" id="PF23598"/>
    </source>
</evidence>
<name>A0A1D6PN77_MAIZE</name>
<dbReference type="Pfam" id="PF23559">
    <property type="entry name" value="WHD_DRP"/>
    <property type="match status" value="1"/>
</dbReference>
<dbReference type="ExpressionAtlas" id="A0A1D6PN77">
    <property type="expression patterns" value="baseline"/>
</dbReference>
<protein>
    <submittedName>
        <fullName evidence="4">Disease resistance protein RPM1</fullName>
    </submittedName>
</protein>
<dbReference type="GO" id="GO:0006952">
    <property type="term" value="P:defense response"/>
    <property type="evidence" value="ECO:0007669"/>
    <property type="project" value="InterPro"/>
</dbReference>
<dbReference type="PANTHER" id="PTHR23155">
    <property type="entry name" value="DISEASE RESISTANCE PROTEIN RP"/>
    <property type="match status" value="1"/>
</dbReference>
<proteinExistence type="predicted"/>
<dbReference type="InParanoid" id="A0A1D6PN77"/>
<dbReference type="AlphaFoldDB" id="A0A1D6PN77"/>
<reference evidence="4" key="1">
    <citation type="submission" date="2015-12" db="EMBL/GenBank/DDBJ databases">
        <title>Update maize B73 reference genome by single molecule sequencing technologies.</title>
        <authorList>
            <consortium name="Maize Genome Sequencing Project"/>
            <person name="Ware D."/>
        </authorList>
    </citation>
    <scope>NUCLEOTIDE SEQUENCE</scope>
    <source>
        <tissue evidence="4">Seedling</tissue>
    </source>
</reference>
<evidence type="ECO:0000259" key="2">
    <source>
        <dbReference type="Pfam" id="PF23559"/>
    </source>
</evidence>
<evidence type="ECO:0000313" key="4">
    <source>
        <dbReference type="EMBL" id="AQK48311.1"/>
    </source>
</evidence>
<sequence>MSGLGHPESKELFLRTAYGDAHPTPGVADAFEEISGACDGLPLALVSAAHVWRERQGKGWEGKYAFEEVNRAFSWWYESLADAAHMLSLGIFPYGHSINRKSLIRRWIAERLVSAEKDGDKRFHELVDQSIVEPVLITGSSDFKVKRFRLRRPVLEFIVRESVSKNMVKLLEGDEPLPREGGGPVLSIYQTTDTETSRGNIMSFSIFNKGVAFDDLQQCTYLRVLDLERCRGVDHSVVAGICKLSLLRYLSLRGSDVRQIPRETERLRYLETLDIRETVVNNLPVEALMLPRLVHLFGKFELPQELEDGRIRGKLERFFREESRLQTLAGLIVAKYNGYEHIVSHIRLLRKIKIWYQNHLLHYSTLLNELLIRNTALDSLSVDFGGSLMFPHISDIFGPCVLRSIKLRGRHWPLPAIIASSANYLSDVQLSSTVLPLTYLSTLQSLGRLLYLKLVAYEFVGDDTDTFTVKKDGFPSLERLCIEAPKLPHLRIVEGAMPALTSLHLLCPTTMPKHPGQMGEIDEPEATSETKLGKEWGIEYLRNLNDLVLPYTVGDEQLDFWKEKARSNMNRPKVTRQPKPLP</sequence>
<evidence type="ECO:0000256" key="1">
    <source>
        <dbReference type="ARBA" id="ARBA00022737"/>
    </source>
</evidence>
<dbReference type="Gene3D" id="3.80.10.10">
    <property type="entry name" value="Ribonuclease Inhibitor"/>
    <property type="match status" value="1"/>
</dbReference>
<feature type="domain" description="Disease resistance protein winged helix" evidence="2">
    <location>
        <begin position="91"/>
        <end position="150"/>
    </location>
</feature>
<dbReference type="InterPro" id="IPR058922">
    <property type="entry name" value="WHD_DRP"/>
</dbReference>
<dbReference type="InterPro" id="IPR032675">
    <property type="entry name" value="LRR_dom_sf"/>
</dbReference>
<dbReference type="EMBL" id="CM000780">
    <property type="protein sequence ID" value="AQK48311.1"/>
    <property type="molecule type" value="Genomic_DNA"/>
</dbReference>
<keyword evidence="1" id="KW-0677">Repeat</keyword>
<organism evidence="4">
    <name type="scientific">Zea mays</name>
    <name type="common">Maize</name>
    <dbReference type="NCBI Taxonomy" id="4577"/>
    <lineage>
        <taxon>Eukaryota</taxon>
        <taxon>Viridiplantae</taxon>
        <taxon>Streptophyta</taxon>
        <taxon>Embryophyta</taxon>
        <taxon>Tracheophyta</taxon>
        <taxon>Spermatophyta</taxon>
        <taxon>Magnoliopsida</taxon>
        <taxon>Liliopsida</taxon>
        <taxon>Poales</taxon>
        <taxon>Poaceae</taxon>
        <taxon>PACMAD clade</taxon>
        <taxon>Panicoideae</taxon>
        <taxon>Andropogonodae</taxon>
        <taxon>Andropogoneae</taxon>
        <taxon>Tripsacinae</taxon>
        <taxon>Zea</taxon>
    </lineage>
</organism>
<dbReference type="Pfam" id="PF23598">
    <property type="entry name" value="LRR_14"/>
    <property type="match status" value="1"/>
</dbReference>
<dbReference type="InterPro" id="IPR055414">
    <property type="entry name" value="LRR_R13L4/SHOC2-like"/>
</dbReference>
<feature type="domain" description="Disease resistance R13L4/SHOC-2-like LRR" evidence="3">
    <location>
        <begin position="203"/>
        <end position="513"/>
    </location>
</feature>
<dbReference type="PANTHER" id="PTHR23155:SF1227">
    <property type="entry name" value="OS11G0462500 PROTEIN"/>
    <property type="match status" value="1"/>
</dbReference>
<accession>A0A1D6PN77</accession>
<dbReference type="OMA" id="ALWHENK"/>